<feature type="region of interest" description="Disordered" evidence="9">
    <location>
        <begin position="122"/>
        <end position="152"/>
    </location>
</feature>
<sequence>MDGCFRLGPMQYLIGAVLSIPWSGRGAGHPSVSLSTSLLPCPLLKQAFMINETSNQERVEMSGRLAPIRANPSIGLCTQFWLIYPAPGSARRCCRRQYVPPSRPFLVLHLYVQLLMVHHQQQNKNKQQQSGSKMNGDNGMSRSSSTDSNGFPVKDADTIKLFVGQIPRNLEEKDLRHLFETFGKIYEFTILKDKYTGLHKGCAFLTYCHRDSAIRCQAALHDQKTLPGMNRAMQVKPADNESRPDSPKTAEERKLFVGMLSKQHNEDDVRALFAPFGVIDEVTVLRGADGLSKGCAFVKFATHSQAAMAINALHGSQTMPGASSSLVVKFADTEKERQLRRMQQMAAQMGLLNPVLVNQAGVYSTAYQQLLQQQATLVAAQTAAAAAYFPVAVTPQTALTAAGLAGTTNPAATFLTQHPLQPLSALPLQQANSVQAISALSQPYTPVDYAAAAAASVTQYTPSSTATAVAVDSTAYTLPASATLPTGTIPAVTLPSAYNPLVNLEQQANPYNQALQQAIALQQAAILFPGTQKEVLGPEGCNLFIYHLPQEFGDAELMQMFMPFGHVISAKVFIDRATNQSKCFEFQHHMTVVYSELTPQQIGGALGFVSYDNAASAMAAIQAMNGFQIGMKRLKVQLKRPRDKPY</sequence>
<evidence type="ECO:0000256" key="7">
    <source>
        <dbReference type="ARBA" id="ARBA00023242"/>
    </source>
</evidence>
<reference evidence="12" key="1">
    <citation type="submission" date="2022-11" db="UniProtKB">
        <authorList>
            <consortium name="WormBaseParasite"/>
        </authorList>
    </citation>
    <scope>IDENTIFICATION</scope>
</reference>
<keyword evidence="11" id="KW-1185">Reference proteome</keyword>
<dbReference type="WBParaSite" id="sdigi.contig20.g1737.t1">
    <property type="protein sequence ID" value="sdigi.contig20.g1737.t1"/>
    <property type="gene ID" value="sdigi.contig20.g1737"/>
</dbReference>
<evidence type="ECO:0000256" key="8">
    <source>
        <dbReference type="PROSITE-ProRule" id="PRU00176"/>
    </source>
</evidence>
<dbReference type="PROSITE" id="PS50102">
    <property type="entry name" value="RRM"/>
    <property type="match status" value="3"/>
</dbReference>
<evidence type="ECO:0000313" key="12">
    <source>
        <dbReference type="WBParaSite" id="sdigi.contig20.g1737.t1"/>
    </source>
</evidence>
<feature type="compositionally biased region" description="Polar residues" evidence="9">
    <location>
        <begin position="130"/>
        <end position="149"/>
    </location>
</feature>
<dbReference type="CDD" id="cd12632">
    <property type="entry name" value="RRM1_CELF3_4_5_6"/>
    <property type="match status" value="1"/>
</dbReference>
<dbReference type="AlphaFoldDB" id="A0A915PR66"/>
<evidence type="ECO:0000256" key="9">
    <source>
        <dbReference type="SAM" id="MobiDB-lite"/>
    </source>
</evidence>
<evidence type="ECO:0000256" key="3">
    <source>
        <dbReference type="ARBA" id="ARBA00009621"/>
    </source>
</evidence>
<name>A0A915PR66_9BILA</name>
<dbReference type="GO" id="GO:0005737">
    <property type="term" value="C:cytoplasm"/>
    <property type="evidence" value="ECO:0007669"/>
    <property type="project" value="UniProtKB-SubCell"/>
</dbReference>
<keyword evidence="7" id="KW-0539">Nucleus</keyword>
<dbReference type="PANTHER" id="PTHR24012">
    <property type="entry name" value="RNA BINDING PROTEIN"/>
    <property type="match status" value="1"/>
</dbReference>
<dbReference type="SUPFAM" id="SSF54928">
    <property type="entry name" value="RNA-binding domain, RBD"/>
    <property type="match status" value="2"/>
</dbReference>
<comment type="subcellular location">
    <subcellularLocation>
        <location evidence="2">Cytoplasm</location>
    </subcellularLocation>
    <subcellularLocation>
        <location evidence="1">Nucleus</location>
    </subcellularLocation>
</comment>
<dbReference type="FunFam" id="3.30.70.330:FF:000010">
    <property type="entry name" value="CUGBP Elav-like family member 4 isoform 3"/>
    <property type="match status" value="1"/>
</dbReference>
<dbReference type="InterPro" id="IPR034648">
    <property type="entry name" value="CELF3/4/5/6_RRM1"/>
</dbReference>
<dbReference type="Proteomes" id="UP000887581">
    <property type="component" value="Unplaced"/>
</dbReference>
<feature type="domain" description="RRM" evidence="10">
    <location>
        <begin position="541"/>
        <end position="641"/>
    </location>
</feature>
<accession>A0A915PR66</accession>
<dbReference type="InterPro" id="IPR012677">
    <property type="entry name" value="Nucleotide-bd_a/b_plait_sf"/>
</dbReference>
<feature type="domain" description="RRM" evidence="10">
    <location>
        <begin position="159"/>
        <end position="240"/>
    </location>
</feature>
<dbReference type="GO" id="GO:0005634">
    <property type="term" value="C:nucleus"/>
    <property type="evidence" value="ECO:0007669"/>
    <property type="project" value="UniProtKB-SubCell"/>
</dbReference>
<keyword evidence="5" id="KW-0677">Repeat</keyword>
<dbReference type="SMART" id="SM00360">
    <property type="entry name" value="RRM"/>
    <property type="match status" value="3"/>
</dbReference>
<proteinExistence type="inferred from homology"/>
<keyword evidence="6 8" id="KW-0694">RNA-binding</keyword>
<evidence type="ECO:0000256" key="1">
    <source>
        <dbReference type="ARBA" id="ARBA00004123"/>
    </source>
</evidence>
<comment type="similarity">
    <text evidence="3">Belongs to the CELF/BRUNOL family.</text>
</comment>
<evidence type="ECO:0000259" key="10">
    <source>
        <dbReference type="PROSITE" id="PS50102"/>
    </source>
</evidence>
<dbReference type="InterPro" id="IPR035979">
    <property type="entry name" value="RBD_domain_sf"/>
</dbReference>
<protein>
    <submittedName>
        <fullName evidence="12">RRM domain-containing protein</fullName>
    </submittedName>
</protein>
<dbReference type="FunFam" id="3.30.70.330:FF:000198">
    <property type="entry name" value="CUGBP Elav-like family member 6 isoform X3"/>
    <property type="match status" value="1"/>
</dbReference>
<evidence type="ECO:0000256" key="6">
    <source>
        <dbReference type="ARBA" id="ARBA00022884"/>
    </source>
</evidence>
<dbReference type="CDD" id="cd12635">
    <property type="entry name" value="RRM2_CELF3_4_5_6"/>
    <property type="match status" value="1"/>
</dbReference>
<dbReference type="GO" id="GO:0003723">
    <property type="term" value="F:RNA binding"/>
    <property type="evidence" value="ECO:0007669"/>
    <property type="project" value="UniProtKB-UniRule"/>
</dbReference>
<organism evidence="11 12">
    <name type="scientific">Setaria digitata</name>
    <dbReference type="NCBI Taxonomy" id="48799"/>
    <lineage>
        <taxon>Eukaryota</taxon>
        <taxon>Metazoa</taxon>
        <taxon>Ecdysozoa</taxon>
        <taxon>Nematoda</taxon>
        <taxon>Chromadorea</taxon>
        <taxon>Rhabditida</taxon>
        <taxon>Spirurina</taxon>
        <taxon>Spiruromorpha</taxon>
        <taxon>Filarioidea</taxon>
        <taxon>Setariidae</taxon>
        <taxon>Setaria</taxon>
    </lineage>
</organism>
<keyword evidence="4" id="KW-0963">Cytoplasm</keyword>
<evidence type="ECO:0000256" key="4">
    <source>
        <dbReference type="ARBA" id="ARBA00022490"/>
    </source>
</evidence>
<evidence type="ECO:0000256" key="2">
    <source>
        <dbReference type="ARBA" id="ARBA00004496"/>
    </source>
</evidence>
<evidence type="ECO:0000256" key="5">
    <source>
        <dbReference type="ARBA" id="ARBA00022737"/>
    </source>
</evidence>
<dbReference type="Gene3D" id="3.30.70.330">
    <property type="match status" value="3"/>
</dbReference>
<evidence type="ECO:0000313" key="11">
    <source>
        <dbReference type="Proteomes" id="UP000887581"/>
    </source>
</evidence>
<feature type="domain" description="RRM" evidence="10">
    <location>
        <begin position="253"/>
        <end position="333"/>
    </location>
</feature>
<dbReference type="Pfam" id="PF00076">
    <property type="entry name" value="RRM_1"/>
    <property type="match status" value="3"/>
</dbReference>
<dbReference type="InterPro" id="IPR000504">
    <property type="entry name" value="RRM_dom"/>
</dbReference>